<comment type="similarity">
    <text evidence="1">Belongs to the BTG family.</text>
</comment>
<sequence length="237" mass="27483">MHEAVKLGATHIIRVLNRNQTMDSTQVERFTETLTSILCKKFEGHWYPDNPQKGQAYRCIRIENSEVDDCVLQACVRSGLRCSQLYLPRDMSVWIDPDEVSCRFGDKCRPFTVKPPEPEVPKKDQSFNKSDLETSDYHSDTSSETTSTPSECSSEDEEKETIADKEKAPPPTDNKLGVCYYYSMPTFYYNYTGNNVGFVQNCQPVPIYYFLPKYDHNVQNKAYRKWKSKKFPPSKKY</sequence>
<dbReference type="Proteomes" id="UP001181693">
    <property type="component" value="Unassembled WGS sequence"/>
</dbReference>
<dbReference type="InterPro" id="IPR036054">
    <property type="entry name" value="BTG-like_sf"/>
</dbReference>
<evidence type="ECO:0000313" key="4">
    <source>
        <dbReference type="EMBL" id="DBA15843.1"/>
    </source>
</evidence>
<dbReference type="GO" id="GO:0005737">
    <property type="term" value="C:cytoplasm"/>
    <property type="evidence" value="ECO:0007669"/>
    <property type="project" value="TreeGrafter"/>
</dbReference>
<feature type="compositionally biased region" description="Basic and acidic residues" evidence="2">
    <location>
        <begin position="116"/>
        <end position="141"/>
    </location>
</feature>
<proteinExistence type="inferred from homology"/>
<comment type="caution">
    <text evidence="4">The sequence shown here is derived from an EMBL/GenBank/DDBJ whole genome shotgun (WGS) entry which is preliminary data.</text>
</comment>
<accession>A0AAV2ZPE4</accession>
<dbReference type="PRINTS" id="PR00310">
    <property type="entry name" value="ANTIPRLFBTG1"/>
</dbReference>
<dbReference type="EMBL" id="DYDO01000011">
    <property type="protein sequence ID" value="DBA15843.1"/>
    <property type="molecule type" value="Genomic_DNA"/>
</dbReference>
<reference evidence="4" key="1">
    <citation type="thesis" date="2020" institute="ProQuest LLC" country="789 East Eisenhower Parkway, Ann Arbor, MI, USA">
        <title>Comparative Genomics and Chromosome Evolution.</title>
        <authorList>
            <person name="Mudd A.B."/>
        </authorList>
    </citation>
    <scope>NUCLEOTIDE SEQUENCE</scope>
    <source>
        <strain evidence="4">1538</strain>
        <tissue evidence="4">Blood</tissue>
    </source>
</reference>
<dbReference type="AlphaFoldDB" id="A0AAV2ZPE4"/>
<evidence type="ECO:0000256" key="2">
    <source>
        <dbReference type="SAM" id="MobiDB-lite"/>
    </source>
</evidence>
<feature type="region of interest" description="Disordered" evidence="2">
    <location>
        <begin position="113"/>
        <end position="169"/>
    </location>
</feature>
<dbReference type="PANTHER" id="PTHR22978">
    <property type="entry name" value="B-CELL TRANSLOCATION GENE"/>
    <property type="match status" value="1"/>
</dbReference>
<dbReference type="SUPFAM" id="SSF160696">
    <property type="entry name" value="BTG domain-like"/>
    <property type="match status" value="1"/>
</dbReference>
<evidence type="ECO:0000259" key="3">
    <source>
        <dbReference type="SMART" id="SM00099"/>
    </source>
</evidence>
<evidence type="ECO:0000256" key="1">
    <source>
        <dbReference type="ARBA" id="ARBA00007989"/>
    </source>
</evidence>
<dbReference type="GO" id="GO:0005634">
    <property type="term" value="C:nucleus"/>
    <property type="evidence" value="ECO:0007669"/>
    <property type="project" value="TreeGrafter"/>
</dbReference>
<evidence type="ECO:0000313" key="5">
    <source>
        <dbReference type="Proteomes" id="UP001181693"/>
    </source>
</evidence>
<name>A0AAV2ZPE4_PYXAD</name>
<dbReference type="Pfam" id="PF07742">
    <property type="entry name" value="BTG"/>
    <property type="match status" value="1"/>
</dbReference>
<dbReference type="InterPro" id="IPR033332">
    <property type="entry name" value="BTG"/>
</dbReference>
<dbReference type="FunFam" id="3.90.640.90:FF:000002">
    <property type="entry name" value="BTG anti-proliferation factor 4"/>
    <property type="match status" value="1"/>
</dbReference>
<gene>
    <name evidence="4" type="ORF">GDO54_003302</name>
</gene>
<dbReference type="Gene3D" id="3.90.640.90">
    <property type="entry name" value="Anti-proliferative protein, N-terminal domain"/>
    <property type="match status" value="1"/>
</dbReference>
<dbReference type="SMART" id="SM00099">
    <property type="entry name" value="btg1"/>
    <property type="match status" value="1"/>
</dbReference>
<feature type="compositionally biased region" description="Low complexity" evidence="2">
    <location>
        <begin position="142"/>
        <end position="152"/>
    </location>
</feature>
<protein>
    <recommendedName>
        <fullName evidence="3">Anti-proliferative protein domain-containing protein</fullName>
    </recommendedName>
</protein>
<organism evidence="4 5">
    <name type="scientific">Pyxicephalus adspersus</name>
    <name type="common">African bullfrog</name>
    <dbReference type="NCBI Taxonomy" id="30357"/>
    <lineage>
        <taxon>Eukaryota</taxon>
        <taxon>Metazoa</taxon>
        <taxon>Chordata</taxon>
        <taxon>Craniata</taxon>
        <taxon>Vertebrata</taxon>
        <taxon>Euteleostomi</taxon>
        <taxon>Amphibia</taxon>
        <taxon>Batrachia</taxon>
        <taxon>Anura</taxon>
        <taxon>Neobatrachia</taxon>
        <taxon>Ranoidea</taxon>
        <taxon>Pyxicephalidae</taxon>
        <taxon>Pyxicephalinae</taxon>
        <taxon>Pyxicephalus</taxon>
    </lineage>
</organism>
<dbReference type="PANTHER" id="PTHR22978:SF45">
    <property type="entry name" value="B-CELL TRANSLOCATION GENE 5"/>
    <property type="match status" value="1"/>
</dbReference>
<keyword evidence="5" id="KW-1185">Reference proteome</keyword>
<dbReference type="InterPro" id="IPR002087">
    <property type="entry name" value="Anti_prolifrtn"/>
</dbReference>
<feature type="domain" description="Anti-proliferative protein" evidence="3">
    <location>
        <begin position="1"/>
        <end position="107"/>
    </location>
</feature>